<dbReference type="OrthoDB" id="10043303at2759"/>
<comment type="caution">
    <text evidence="1">The sequence shown here is derived from an EMBL/GenBank/DDBJ whole genome shotgun (WGS) entry which is preliminary data.</text>
</comment>
<evidence type="ECO:0000313" key="1">
    <source>
        <dbReference type="EMBL" id="CAG2237019.1"/>
    </source>
</evidence>
<proteinExistence type="predicted"/>
<keyword evidence="2" id="KW-1185">Reference proteome</keyword>
<sequence length="199" mass="23038">MIDRNSGKYDKKEEVTWFQWITKKEKRIVKTEEKEITLTAKDEMKGALGLLVDRYIEEMASLEKCTTFKDLEKLCKTKEKDLEIFDIDHQHIPSTVDTKFIVDEKAMNIYPADTEQSCALYPVTVSADGNCLPYCGSIHAFGNELSSRKIRTRIVFGSVAHKDLYLSHFLENGLDGKKYNNFIAKSFAMHSAWNTYFRR</sequence>
<dbReference type="AlphaFoldDB" id="A0A8S3U385"/>
<evidence type="ECO:0000313" key="2">
    <source>
        <dbReference type="Proteomes" id="UP000683360"/>
    </source>
</evidence>
<dbReference type="EMBL" id="CAJPWZ010002371">
    <property type="protein sequence ID" value="CAG2237019.1"/>
    <property type="molecule type" value="Genomic_DNA"/>
</dbReference>
<gene>
    <name evidence="1" type="ORF">MEDL_49422</name>
</gene>
<organism evidence="1 2">
    <name type="scientific">Mytilus edulis</name>
    <name type="common">Blue mussel</name>
    <dbReference type="NCBI Taxonomy" id="6550"/>
    <lineage>
        <taxon>Eukaryota</taxon>
        <taxon>Metazoa</taxon>
        <taxon>Spiralia</taxon>
        <taxon>Lophotrochozoa</taxon>
        <taxon>Mollusca</taxon>
        <taxon>Bivalvia</taxon>
        <taxon>Autobranchia</taxon>
        <taxon>Pteriomorphia</taxon>
        <taxon>Mytilida</taxon>
        <taxon>Mytiloidea</taxon>
        <taxon>Mytilidae</taxon>
        <taxon>Mytilinae</taxon>
        <taxon>Mytilus</taxon>
    </lineage>
</organism>
<reference evidence="1" key="1">
    <citation type="submission" date="2021-03" db="EMBL/GenBank/DDBJ databases">
        <authorList>
            <person name="Bekaert M."/>
        </authorList>
    </citation>
    <scope>NUCLEOTIDE SEQUENCE</scope>
</reference>
<dbReference type="Proteomes" id="UP000683360">
    <property type="component" value="Unassembled WGS sequence"/>
</dbReference>
<accession>A0A8S3U385</accession>
<protein>
    <submittedName>
        <fullName evidence="1">Uncharacterized protein</fullName>
    </submittedName>
</protein>
<name>A0A8S3U385_MYTED</name>